<dbReference type="Proteomes" id="UP000596742">
    <property type="component" value="Unassembled WGS sequence"/>
</dbReference>
<feature type="compositionally biased region" description="Basic and acidic residues" evidence="1">
    <location>
        <begin position="34"/>
        <end position="45"/>
    </location>
</feature>
<organism evidence="2 3">
    <name type="scientific">Mytilus galloprovincialis</name>
    <name type="common">Mediterranean mussel</name>
    <dbReference type="NCBI Taxonomy" id="29158"/>
    <lineage>
        <taxon>Eukaryota</taxon>
        <taxon>Metazoa</taxon>
        <taxon>Spiralia</taxon>
        <taxon>Lophotrochozoa</taxon>
        <taxon>Mollusca</taxon>
        <taxon>Bivalvia</taxon>
        <taxon>Autobranchia</taxon>
        <taxon>Pteriomorphia</taxon>
        <taxon>Mytilida</taxon>
        <taxon>Mytiloidea</taxon>
        <taxon>Mytilidae</taxon>
        <taxon>Mytilinae</taxon>
        <taxon>Mytilus</taxon>
    </lineage>
</organism>
<dbReference type="AlphaFoldDB" id="A0A8B6F3B7"/>
<sequence length="529" mass="60450">MASGGDDQEEKGNSLQRTRSLRFCSISNDDDEVEAKRNDDGEKNMSPRFTLTNSLRIEAIPDGETQAHSQEPDQSLASCGDDQQEKEGKRTDATKSLLPTRSSSTINPRTETFPGGEILDHSGEVIYSQTPLSPAIETQGEGIMAVSGHRNVTSLSQLHLENNTSFSHIPENPDLDTDFSLESRTISSTEGEIASLFSRTDPLLQREPSVHTVLSDEHSMEVRNIPVMLANDGDVLYNTCAMDAVLMMILVMILVHQPLSANLLLSSHGIFRSLSNIVFWKYYTNFNMGAIRRYWANQIANFPDSRQDRLDFASEDFRILKPLMQATEFVIQIEYRCRNNLCRYHRSPFQQCYSTLDLVQRFLGRFVCNFDMFYGILNADIIQMAISNFMSSPEEVDHRDSCPGVIRTMIHRHPPFFFLDVGDMWMSTENTRDLLGRTMRIQHTQYIICAMTIYNNGHPGNDYGHYYNLMYIQELGITVIYDNERGILMNNFSMYQLNQWFSNARNCLNSGRRGYPRETVCLIMLLRIS</sequence>
<feature type="compositionally biased region" description="Polar residues" evidence="1">
    <location>
        <begin position="97"/>
        <end position="110"/>
    </location>
</feature>
<proteinExistence type="predicted"/>
<gene>
    <name evidence="2" type="ORF">MGAL_10B006269</name>
</gene>
<keyword evidence="3" id="KW-1185">Reference proteome</keyword>
<evidence type="ECO:0000256" key="1">
    <source>
        <dbReference type="SAM" id="MobiDB-lite"/>
    </source>
</evidence>
<accession>A0A8B6F3B7</accession>
<protein>
    <submittedName>
        <fullName evidence="2">Uncharacterized protein</fullName>
    </submittedName>
</protein>
<evidence type="ECO:0000313" key="2">
    <source>
        <dbReference type="EMBL" id="VDI43951.1"/>
    </source>
</evidence>
<comment type="caution">
    <text evidence="2">The sequence shown here is derived from an EMBL/GenBank/DDBJ whole genome shotgun (WGS) entry which is preliminary data.</text>
</comment>
<dbReference type="OrthoDB" id="10354339at2759"/>
<reference evidence="2" key="1">
    <citation type="submission" date="2018-11" db="EMBL/GenBank/DDBJ databases">
        <authorList>
            <person name="Alioto T."/>
            <person name="Alioto T."/>
        </authorList>
    </citation>
    <scope>NUCLEOTIDE SEQUENCE</scope>
</reference>
<name>A0A8B6F3B7_MYTGA</name>
<feature type="region of interest" description="Disordered" evidence="1">
    <location>
        <begin position="1"/>
        <end position="117"/>
    </location>
</feature>
<feature type="compositionally biased region" description="Basic and acidic residues" evidence="1">
    <location>
        <begin position="83"/>
        <end position="93"/>
    </location>
</feature>
<dbReference type="EMBL" id="UYJE01006203">
    <property type="protein sequence ID" value="VDI43951.1"/>
    <property type="molecule type" value="Genomic_DNA"/>
</dbReference>
<feature type="compositionally biased region" description="Polar residues" evidence="1">
    <location>
        <begin position="66"/>
        <end position="77"/>
    </location>
</feature>
<evidence type="ECO:0000313" key="3">
    <source>
        <dbReference type="Proteomes" id="UP000596742"/>
    </source>
</evidence>